<dbReference type="InterPro" id="IPR001723">
    <property type="entry name" value="Nuclear_hrmn_rcpt"/>
</dbReference>
<feature type="compositionally biased region" description="Basic and acidic residues" evidence="9">
    <location>
        <begin position="258"/>
        <end position="270"/>
    </location>
</feature>
<gene>
    <name evidence="12" type="ORF">ONB1V03_LOCUS1817</name>
</gene>
<dbReference type="Gene3D" id="3.30.50.10">
    <property type="entry name" value="Erythroid Transcription Factor GATA-1, subunit A"/>
    <property type="match status" value="1"/>
</dbReference>
<dbReference type="Proteomes" id="UP000728032">
    <property type="component" value="Unassembled WGS sequence"/>
</dbReference>
<keyword evidence="1" id="KW-0479">Metal-binding</keyword>
<protein>
    <recommendedName>
        <fullName evidence="14">Nuclear receptor domain-containing protein</fullName>
    </recommendedName>
</protein>
<keyword evidence="4" id="KW-0805">Transcription regulation</keyword>
<evidence type="ECO:0000256" key="3">
    <source>
        <dbReference type="ARBA" id="ARBA00022833"/>
    </source>
</evidence>
<keyword evidence="6" id="KW-0804">Transcription</keyword>
<evidence type="ECO:0000256" key="5">
    <source>
        <dbReference type="ARBA" id="ARBA00023125"/>
    </source>
</evidence>
<dbReference type="EMBL" id="OC915190">
    <property type="protein sequence ID" value="CAD7639158.1"/>
    <property type="molecule type" value="Genomic_DNA"/>
</dbReference>
<keyword evidence="8" id="KW-0539">Nucleus</keyword>
<dbReference type="SMART" id="SM00399">
    <property type="entry name" value="ZnF_C4"/>
    <property type="match status" value="1"/>
</dbReference>
<keyword evidence="3" id="KW-0862">Zinc</keyword>
<dbReference type="Pfam" id="PF00105">
    <property type="entry name" value="zf-C4"/>
    <property type="match status" value="2"/>
</dbReference>
<evidence type="ECO:0000256" key="8">
    <source>
        <dbReference type="ARBA" id="ARBA00023242"/>
    </source>
</evidence>
<dbReference type="PANTHER" id="PTHR24082:SF283">
    <property type="entry name" value="NUCLEAR HORMONE RECEPTOR HR96"/>
    <property type="match status" value="1"/>
</dbReference>
<sequence>MSSPLSSNIKGLDNMDIYCEDQISLLKYGCLEVIFLRSIRCFDYTDNVLKIPVHECLFDNNCKVDVITRRFCTKCRLDKCLAIGMRRECILNEEELLLKRLRFFCPPMGATNKNLDNMLEFYQCFTTKFDTGIRILTKAAKRLSAFRDVCETDQISLLKSGCFGVMFLRSIMFFDYTDNSLKLPMLKCHFDNNCKINEITRKFCSKCRLDKCLAIGMRRDWLLNEEERDMKRLRILETKKKKSNSFNSNTSAESPKSLIDRSPETSHENHISNPINTTNSDIFCEILDDNNFSADALNRQIMDIESTLINGFNEKNSFENTNNLLSDEQISCYNNCNEITSQTDYEVSDETIEKAVEFAVSVIPIARPQRELNTGFNEKEIYLMNELMKWSQFMCTPHISYVNKNLDNMYEFYQYFTSKQVRSITDLTKTVKGLSAFRDICCEDQISLLKYGCFEVIFLRTIVYFDYTDNTLKLPLRGSEEEYDGRHAKDIDSATFGRGL</sequence>
<dbReference type="GO" id="GO:0000978">
    <property type="term" value="F:RNA polymerase II cis-regulatory region sequence-specific DNA binding"/>
    <property type="evidence" value="ECO:0007669"/>
    <property type="project" value="TreeGrafter"/>
</dbReference>
<evidence type="ECO:0000256" key="9">
    <source>
        <dbReference type="SAM" id="MobiDB-lite"/>
    </source>
</evidence>
<dbReference type="InterPro" id="IPR001628">
    <property type="entry name" value="Znf_hrmn_rcpt"/>
</dbReference>
<keyword evidence="5" id="KW-0238">DNA-binding</keyword>
<dbReference type="GO" id="GO:0008270">
    <property type="term" value="F:zinc ion binding"/>
    <property type="evidence" value="ECO:0007669"/>
    <property type="project" value="UniProtKB-KW"/>
</dbReference>
<evidence type="ECO:0000256" key="1">
    <source>
        <dbReference type="ARBA" id="ARBA00022723"/>
    </source>
</evidence>
<evidence type="ECO:0000256" key="4">
    <source>
        <dbReference type="ARBA" id="ARBA00023015"/>
    </source>
</evidence>
<evidence type="ECO:0000259" key="10">
    <source>
        <dbReference type="PROSITE" id="PS51030"/>
    </source>
</evidence>
<keyword evidence="2" id="KW-0863">Zinc-finger</keyword>
<evidence type="ECO:0000256" key="7">
    <source>
        <dbReference type="ARBA" id="ARBA00023170"/>
    </source>
</evidence>
<dbReference type="EMBL" id="CAJPVJ010000365">
    <property type="protein sequence ID" value="CAG2162218.1"/>
    <property type="molecule type" value="Genomic_DNA"/>
</dbReference>
<dbReference type="InterPro" id="IPR035500">
    <property type="entry name" value="NHR-like_dom_sf"/>
</dbReference>
<feature type="region of interest" description="Disordered" evidence="9">
    <location>
        <begin position="244"/>
        <end position="272"/>
    </location>
</feature>
<dbReference type="OrthoDB" id="6355676at2759"/>
<dbReference type="GO" id="GO:0030154">
    <property type="term" value="P:cell differentiation"/>
    <property type="evidence" value="ECO:0007669"/>
    <property type="project" value="TreeGrafter"/>
</dbReference>
<evidence type="ECO:0008006" key="14">
    <source>
        <dbReference type="Google" id="ProtNLM"/>
    </source>
</evidence>
<keyword evidence="7" id="KW-0675">Receptor</keyword>
<feature type="domain" description="NR LBD" evidence="11">
    <location>
        <begin position="379"/>
        <end position="500"/>
    </location>
</feature>
<dbReference type="InterPro" id="IPR013088">
    <property type="entry name" value="Znf_NHR/GATA"/>
</dbReference>
<keyword evidence="13" id="KW-1185">Reference proteome</keyword>
<dbReference type="GO" id="GO:0004879">
    <property type="term" value="F:nuclear receptor activity"/>
    <property type="evidence" value="ECO:0007669"/>
    <property type="project" value="TreeGrafter"/>
</dbReference>
<accession>A0A7R9LE66</accession>
<dbReference type="GO" id="GO:0000122">
    <property type="term" value="P:negative regulation of transcription by RNA polymerase II"/>
    <property type="evidence" value="ECO:0007669"/>
    <property type="project" value="TreeGrafter"/>
</dbReference>
<dbReference type="SUPFAM" id="SSF48508">
    <property type="entry name" value="Nuclear receptor ligand-binding domain"/>
    <property type="match status" value="3"/>
</dbReference>
<evidence type="ECO:0000256" key="2">
    <source>
        <dbReference type="ARBA" id="ARBA00022771"/>
    </source>
</evidence>
<dbReference type="InterPro" id="IPR050234">
    <property type="entry name" value="Nuclear_hormone_rcpt_NR1"/>
</dbReference>
<feature type="domain" description="Nuclear receptor" evidence="10">
    <location>
        <begin position="13"/>
        <end position="92"/>
    </location>
</feature>
<evidence type="ECO:0000313" key="12">
    <source>
        <dbReference type="EMBL" id="CAD7639158.1"/>
    </source>
</evidence>
<dbReference type="PRINTS" id="PR00398">
    <property type="entry name" value="STRDHORMONER"/>
</dbReference>
<dbReference type="AlphaFoldDB" id="A0A7R9LE66"/>
<dbReference type="PANTHER" id="PTHR24082">
    <property type="entry name" value="NUCLEAR HORMONE RECEPTOR"/>
    <property type="match status" value="1"/>
</dbReference>
<dbReference type="PROSITE" id="PS51030">
    <property type="entry name" value="NUCLEAR_REC_DBD_2"/>
    <property type="match status" value="2"/>
</dbReference>
<organism evidence="12">
    <name type="scientific">Oppiella nova</name>
    <dbReference type="NCBI Taxonomy" id="334625"/>
    <lineage>
        <taxon>Eukaryota</taxon>
        <taxon>Metazoa</taxon>
        <taxon>Ecdysozoa</taxon>
        <taxon>Arthropoda</taxon>
        <taxon>Chelicerata</taxon>
        <taxon>Arachnida</taxon>
        <taxon>Acari</taxon>
        <taxon>Acariformes</taxon>
        <taxon>Sarcoptiformes</taxon>
        <taxon>Oribatida</taxon>
        <taxon>Brachypylina</taxon>
        <taxon>Oppioidea</taxon>
        <taxon>Oppiidae</taxon>
        <taxon>Oppiella</taxon>
    </lineage>
</organism>
<dbReference type="GO" id="GO:0045944">
    <property type="term" value="P:positive regulation of transcription by RNA polymerase II"/>
    <property type="evidence" value="ECO:0007669"/>
    <property type="project" value="TreeGrafter"/>
</dbReference>
<reference evidence="12" key="1">
    <citation type="submission" date="2020-11" db="EMBL/GenBank/DDBJ databases">
        <authorList>
            <person name="Tran Van P."/>
        </authorList>
    </citation>
    <scope>NUCLEOTIDE SEQUENCE</scope>
</reference>
<evidence type="ECO:0000256" key="6">
    <source>
        <dbReference type="ARBA" id="ARBA00023163"/>
    </source>
</evidence>
<name>A0A7R9LE66_9ACAR</name>
<evidence type="ECO:0000259" key="11">
    <source>
        <dbReference type="PROSITE" id="PS51843"/>
    </source>
</evidence>
<dbReference type="SUPFAM" id="SSF57716">
    <property type="entry name" value="Glucocorticoid receptor-like (DNA-binding domain)"/>
    <property type="match status" value="2"/>
</dbReference>
<evidence type="ECO:0000313" key="13">
    <source>
        <dbReference type="Proteomes" id="UP000728032"/>
    </source>
</evidence>
<dbReference type="PROSITE" id="PS51843">
    <property type="entry name" value="NR_LBD"/>
    <property type="match status" value="1"/>
</dbReference>
<dbReference type="InterPro" id="IPR000536">
    <property type="entry name" value="Nucl_hrmn_rcpt_lig-bd"/>
</dbReference>
<feature type="domain" description="Nuclear receptor" evidence="10">
    <location>
        <begin position="144"/>
        <end position="224"/>
    </location>
</feature>
<dbReference type="Gene3D" id="1.10.565.10">
    <property type="entry name" value="Retinoid X Receptor"/>
    <property type="match status" value="2"/>
</dbReference>
<proteinExistence type="predicted"/>